<protein>
    <recommendedName>
        <fullName evidence="2">DUF7779 domain-containing protein</fullName>
    </recommendedName>
</protein>
<dbReference type="Pfam" id="PF13424">
    <property type="entry name" value="TPR_12"/>
    <property type="match status" value="3"/>
</dbReference>
<reference evidence="3" key="1">
    <citation type="submission" date="2023-03" db="EMBL/GenBank/DDBJ databases">
        <title>Massive genome expansion in bonnet fungi (Mycena s.s.) driven by repeated elements and novel gene families across ecological guilds.</title>
        <authorList>
            <consortium name="Lawrence Berkeley National Laboratory"/>
            <person name="Harder C.B."/>
            <person name="Miyauchi S."/>
            <person name="Viragh M."/>
            <person name="Kuo A."/>
            <person name="Thoen E."/>
            <person name="Andreopoulos B."/>
            <person name="Lu D."/>
            <person name="Skrede I."/>
            <person name="Drula E."/>
            <person name="Henrissat B."/>
            <person name="Morin E."/>
            <person name="Kohler A."/>
            <person name="Barry K."/>
            <person name="LaButti K."/>
            <person name="Morin E."/>
            <person name="Salamov A."/>
            <person name="Lipzen A."/>
            <person name="Mereny Z."/>
            <person name="Hegedus B."/>
            <person name="Baldrian P."/>
            <person name="Stursova M."/>
            <person name="Weitz H."/>
            <person name="Taylor A."/>
            <person name="Grigoriev I.V."/>
            <person name="Nagy L.G."/>
            <person name="Martin F."/>
            <person name="Kauserud H."/>
        </authorList>
    </citation>
    <scope>NUCLEOTIDE SEQUENCE</scope>
    <source>
        <strain evidence="3">CBHHK182m</strain>
    </source>
</reference>
<dbReference type="SUPFAM" id="SSF52540">
    <property type="entry name" value="P-loop containing nucleoside triphosphate hydrolases"/>
    <property type="match status" value="1"/>
</dbReference>
<evidence type="ECO:0000259" key="2">
    <source>
        <dbReference type="Pfam" id="PF25000"/>
    </source>
</evidence>
<dbReference type="Gene3D" id="3.40.50.300">
    <property type="entry name" value="P-loop containing nucleotide triphosphate hydrolases"/>
    <property type="match status" value="1"/>
</dbReference>
<keyword evidence="4" id="KW-1185">Reference proteome</keyword>
<dbReference type="EMBL" id="JARKIB010000091">
    <property type="protein sequence ID" value="KAJ7743362.1"/>
    <property type="molecule type" value="Genomic_DNA"/>
</dbReference>
<evidence type="ECO:0000256" key="1">
    <source>
        <dbReference type="SAM" id="MobiDB-lite"/>
    </source>
</evidence>
<comment type="caution">
    <text evidence="3">The sequence shown here is derived from an EMBL/GenBank/DDBJ whole genome shotgun (WGS) entry which is preliminary data.</text>
</comment>
<dbReference type="PANTHER" id="PTHR46082">
    <property type="entry name" value="ATP/GTP-BINDING PROTEIN-RELATED"/>
    <property type="match status" value="1"/>
</dbReference>
<dbReference type="Gene3D" id="1.25.40.10">
    <property type="entry name" value="Tetratricopeptide repeat domain"/>
    <property type="match status" value="3"/>
</dbReference>
<proteinExistence type="predicted"/>
<dbReference type="Pfam" id="PF13374">
    <property type="entry name" value="TPR_10"/>
    <property type="match status" value="4"/>
</dbReference>
<dbReference type="InterPro" id="IPR011990">
    <property type="entry name" value="TPR-like_helical_dom_sf"/>
</dbReference>
<dbReference type="InterPro" id="IPR053137">
    <property type="entry name" value="NLR-like"/>
</dbReference>
<dbReference type="AlphaFoldDB" id="A0AAD7IJ23"/>
<sequence>MSDRDLYSPLLLATGNGPPLSYSQPSDDHPPESLTGQDTSSPDAALETQDIASTKIPLVRDSKPPQTEELGVELTFDLHSGQKDFTGGDIDPDTNLSPTVPTEKALRLYNIPASQIANHCPPPSRIFCGRRDILDKMHHFFSDTGIQHTYVLHGLGGAGKTQIALQLINESSSRFSDIFFINASTIATIQTGLRNIAVLENCGDSPQDGLQWLTSKVEEWLLLFDSADDPSINLHEFIPQCNHGNIIITSRNPGLHVYAGSHSLVSNMEGEDAVALLLKSALQEATSHTEQVAAEIVKTLHYLPLAIVQAGAFISRSQNLDGYLALYMENQERLLSEKPALSPDQYAWTVYTTWQRSFDGLTPPAAIFLQHCAFLHYDGISEKIFRYASKYPFPSGGPSRDELQGPLEFLSHFLGPTGEWDSSQFLDVTNEVQAYSLISFNAERKLFSIHPLVQAWTQATVQNPKRYMSTVGSILGMAISAHPQWDMQLTSLLWCPHVELAIQIDAEVALYFRHQYARTLSQGGRYKQALKLQEEVLEKQKQVLGQDHPDTLHTMGYLAGLYSSLGEHVKAHGIQVLVLEKQKQILGENHPDTLRTMSNLANLYSALGEFQIAKELEGIVVEKQKQVLGDNHPDTLRTIANLAISYSNLGEHHRAQDLRVLVLEKQKQILGENHPATLHMMGNLASSYSDLGEYQIAKELLSVVLEKQKQILGVDHPDTLHTMGNLASSYSCMGEHKKANELQVIVVEKQKQLLGENHPHTLHTIGNLAGSYLNLGEHRRAKDLTLVVLEKQKQVLGENHPDTLHTLGNLAGSYSKLGDNQEAQELQGIVLEKQKQILGDDHPDTLHTMGNLASSYSCMGDHKKANELQVIVVEKQKQLLGDNHPATLLSMGNLATSYLDMGEDQKGKELLGIVVEKQKQLLGDNHPHTLRTMTLYNNRK</sequence>
<dbReference type="GO" id="GO:0043531">
    <property type="term" value="F:ADP binding"/>
    <property type="evidence" value="ECO:0007669"/>
    <property type="project" value="InterPro"/>
</dbReference>
<gene>
    <name evidence="3" type="ORF">B0H16DRAFT_1377269</name>
</gene>
<accession>A0AAD7IJ23</accession>
<organism evidence="3 4">
    <name type="scientific">Mycena metata</name>
    <dbReference type="NCBI Taxonomy" id="1033252"/>
    <lineage>
        <taxon>Eukaryota</taxon>
        <taxon>Fungi</taxon>
        <taxon>Dikarya</taxon>
        <taxon>Basidiomycota</taxon>
        <taxon>Agaricomycotina</taxon>
        <taxon>Agaricomycetes</taxon>
        <taxon>Agaricomycetidae</taxon>
        <taxon>Agaricales</taxon>
        <taxon>Marasmiineae</taxon>
        <taxon>Mycenaceae</taxon>
        <taxon>Mycena</taxon>
    </lineage>
</organism>
<name>A0AAD7IJ23_9AGAR</name>
<evidence type="ECO:0000313" key="4">
    <source>
        <dbReference type="Proteomes" id="UP001215598"/>
    </source>
</evidence>
<dbReference type="Proteomes" id="UP001215598">
    <property type="component" value="Unassembled WGS sequence"/>
</dbReference>
<dbReference type="SUPFAM" id="SSF48452">
    <property type="entry name" value="TPR-like"/>
    <property type="match status" value="3"/>
</dbReference>
<dbReference type="PANTHER" id="PTHR46082:SF6">
    <property type="entry name" value="AAA+ ATPASE DOMAIN-CONTAINING PROTEIN-RELATED"/>
    <property type="match status" value="1"/>
</dbReference>
<evidence type="ECO:0000313" key="3">
    <source>
        <dbReference type="EMBL" id="KAJ7743362.1"/>
    </source>
</evidence>
<feature type="domain" description="DUF7779" evidence="2">
    <location>
        <begin position="357"/>
        <end position="463"/>
    </location>
</feature>
<dbReference type="Pfam" id="PF25000">
    <property type="entry name" value="DUF7779"/>
    <property type="match status" value="1"/>
</dbReference>
<dbReference type="PRINTS" id="PR00381">
    <property type="entry name" value="KINESINLIGHT"/>
</dbReference>
<dbReference type="InterPro" id="IPR056681">
    <property type="entry name" value="DUF7779"/>
</dbReference>
<feature type="region of interest" description="Disordered" evidence="1">
    <location>
        <begin position="1"/>
        <end position="53"/>
    </location>
</feature>
<dbReference type="InterPro" id="IPR027417">
    <property type="entry name" value="P-loop_NTPase"/>
</dbReference>